<accession>A0A9J5WBV3</accession>
<protein>
    <submittedName>
        <fullName evidence="2">Uncharacterized protein</fullName>
    </submittedName>
</protein>
<dbReference type="AlphaFoldDB" id="A0A9J5WBV3"/>
<evidence type="ECO:0000256" key="1">
    <source>
        <dbReference type="SAM" id="MobiDB-lite"/>
    </source>
</evidence>
<evidence type="ECO:0000313" key="3">
    <source>
        <dbReference type="Proteomes" id="UP000824120"/>
    </source>
</evidence>
<dbReference type="Proteomes" id="UP000824120">
    <property type="component" value="Chromosome 12"/>
</dbReference>
<sequence length="153" mass="17386">MLDKATSPKYGYFFPSLITKLCRLSGVKFKKFDITLMAGPKFRADRLTIEKATRQPASTEEVGNDDVDDVEELPDHVVPPTQSTQDSMRRSWEERFHSLETQVDALHSSMADMHKKMDELTVNTGKSDRKIMAWLRALGRTCTMDPNTVSDTD</sequence>
<proteinExistence type="predicted"/>
<keyword evidence="3" id="KW-1185">Reference proteome</keyword>
<reference evidence="2 3" key="1">
    <citation type="submission" date="2020-09" db="EMBL/GenBank/DDBJ databases">
        <title>De no assembly of potato wild relative species, Solanum commersonii.</title>
        <authorList>
            <person name="Cho K."/>
        </authorList>
    </citation>
    <scope>NUCLEOTIDE SEQUENCE [LARGE SCALE GENOMIC DNA]</scope>
    <source>
        <strain evidence="2">LZ3.2</strain>
        <tissue evidence="2">Leaf</tissue>
    </source>
</reference>
<comment type="caution">
    <text evidence="2">The sequence shown here is derived from an EMBL/GenBank/DDBJ whole genome shotgun (WGS) entry which is preliminary data.</text>
</comment>
<gene>
    <name evidence="2" type="ORF">H5410_062180</name>
</gene>
<name>A0A9J5WBV3_SOLCO</name>
<evidence type="ECO:0000313" key="2">
    <source>
        <dbReference type="EMBL" id="KAG5572414.1"/>
    </source>
</evidence>
<feature type="compositionally biased region" description="Acidic residues" evidence="1">
    <location>
        <begin position="62"/>
        <end position="72"/>
    </location>
</feature>
<organism evidence="2 3">
    <name type="scientific">Solanum commersonii</name>
    <name type="common">Commerson's wild potato</name>
    <name type="synonym">Commerson's nightshade</name>
    <dbReference type="NCBI Taxonomy" id="4109"/>
    <lineage>
        <taxon>Eukaryota</taxon>
        <taxon>Viridiplantae</taxon>
        <taxon>Streptophyta</taxon>
        <taxon>Embryophyta</taxon>
        <taxon>Tracheophyta</taxon>
        <taxon>Spermatophyta</taxon>
        <taxon>Magnoliopsida</taxon>
        <taxon>eudicotyledons</taxon>
        <taxon>Gunneridae</taxon>
        <taxon>Pentapetalae</taxon>
        <taxon>asterids</taxon>
        <taxon>lamiids</taxon>
        <taxon>Solanales</taxon>
        <taxon>Solanaceae</taxon>
        <taxon>Solanoideae</taxon>
        <taxon>Solaneae</taxon>
        <taxon>Solanum</taxon>
    </lineage>
</organism>
<feature type="region of interest" description="Disordered" evidence="1">
    <location>
        <begin position="51"/>
        <end position="88"/>
    </location>
</feature>
<dbReference type="EMBL" id="JACXVP010000012">
    <property type="protein sequence ID" value="KAG5572414.1"/>
    <property type="molecule type" value="Genomic_DNA"/>
</dbReference>
<dbReference type="OrthoDB" id="1316827at2759"/>